<name>A0A0N0XJ19_9NEIS</name>
<evidence type="ECO:0000313" key="3">
    <source>
        <dbReference type="Proteomes" id="UP000037939"/>
    </source>
</evidence>
<keyword evidence="1" id="KW-0812">Transmembrane</keyword>
<dbReference type="AlphaFoldDB" id="A0A0N0XJ19"/>
<dbReference type="STRING" id="857265.WG78_16655"/>
<dbReference type="EMBL" id="LAQT01000027">
    <property type="protein sequence ID" value="KPC50703.1"/>
    <property type="molecule type" value="Genomic_DNA"/>
</dbReference>
<keyword evidence="1" id="KW-0472">Membrane</keyword>
<protein>
    <submittedName>
        <fullName evidence="2">Uncharacterized protein</fullName>
    </submittedName>
</protein>
<gene>
    <name evidence="2" type="ORF">WG78_16655</name>
</gene>
<proteinExistence type="predicted"/>
<comment type="caution">
    <text evidence="2">The sequence shown here is derived from an EMBL/GenBank/DDBJ whole genome shotgun (WGS) entry which is preliminary data.</text>
</comment>
<dbReference type="Proteomes" id="UP000037939">
    <property type="component" value="Unassembled WGS sequence"/>
</dbReference>
<reference evidence="2 3" key="1">
    <citation type="submission" date="2015-07" db="EMBL/GenBank/DDBJ databases">
        <title>Draft genome sequence of the Amantichitinum ursilacus IGB-41, a new chitin-degrading bacterium.</title>
        <authorList>
            <person name="Kirstahler P."/>
            <person name="Guenther M."/>
            <person name="Grumaz C."/>
            <person name="Rupp S."/>
            <person name="Zibek S."/>
            <person name="Sohn K."/>
        </authorList>
    </citation>
    <scope>NUCLEOTIDE SEQUENCE [LARGE SCALE GENOMIC DNA]</scope>
    <source>
        <strain evidence="2 3">IGB-41</strain>
    </source>
</reference>
<keyword evidence="3" id="KW-1185">Reference proteome</keyword>
<accession>A0A0N0XJ19</accession>
<feature type="transmembrane region" description="Helical" evidence="1">
    <location>
        <begin position="79"/>
        <end position="101"/>
    </location>
</feature>
<sequence>MEMVNELLQRPLFLIYIVLIVFAWWVQARLISALRRKHHDLFVALGSPGIENASWSASQKALSAFIWRLRFFQVKDGEVRFYCVTLILITIYALAFLMWTWF</sequence>
<evidence type="ECO:0000313" key="2">
    <source>
        <dbReference type="EMBL" id="KPC50703.1"/>
    </source>
</evidence>
<keyword evidence="1" id="KW-1133">Transmembrane helix</keyword>
<evidence type="ECO:0000256" key="1">
    <source>
        <dbReference type="SAM" id="Phobius"/>
    </source>
</evidence>
<feature type="transmembrane region" description="Helical" evidence="1">
    <location>
        <begin position="12"/>
        <end position="31"/>
    </location>
</feature>
<organism evidence="2 3">
    <name type="scientific">Amantichitinum ursilacus</name>
    <dbReference type="NCBI Taxonomy" id="857265"/>
    <lineage>
        <taxon>Bacteria</taxon>
        <taxon>Pseudomonadati</taxon>
        <taxon>Pseudomonadota</taxon>
        <taxon>Betaproteobacteria</taxon>
        <taxon>Neisseriales</taxon>
        <taxon>Chitinibacteraceae</taxon>
        <taxon>Amantichitinum</taxon>
    </lineage>
</organism>